<dbReference type="GO" id="GO:0030001">
    <property type="term" value="P:metal ion transport"/>
    <property type="evidence" value="ECO:0007669"/>
    <property type="project" value="InterPro"/>
</dbReference>
<dbReference type="Gene3D" id="3.40.50.1980">
    <property type="entry name" value="Nitrogenase molybdenum iron protein domain"/>
    <property type="match status" value="2"/>
</dbReference>
<organism evidence="4 5">
    <name type="scientific">Haloactinomyces albus</name>
    <dbReference type="NCBI Taxonomy" id="1352928"/>
    <lineage>
        <taxon>Bacteria</taxon>
        <taxon>Bacillati</taxon>
        <taxon>Actinomycetota</taxon>
        <taxon>Actinomycetes</taxon>
        <taxon>Actinopolysporales</taxon>
        <taxon>Actinopolysporaceae</taxon>
        <taxon>Haloactinomyces</taxon>
    </lineage>
</organism>
<dbReference type="InterPro" id="IPR006127">
    <property type="entry name" value="ZnuA-like"/>
</dbReference>
<reference evidence="4" key="1">
    <citation type="submission" date="2023-07" db="EMBL/GenBank/DDBJ databases">
        <title>Sequencing the genomes of 1000 actinobacteria strains.</title>
        <authorList>
            <person name="Klenk H.-P."/>
        </authorList>
    </citation>
    <scope>NUCLEOTIDE SEQUENCE</scope>
    <source>
        <strain evidence="4">DSM 45977</strain>
    </source>
</reference>
<keyword evidence="5" id="KW-1185">Reference proteome</keyword>
<comment type="caution">
    <text evidence="4">The sequence shown here is derived from an EMBL/GenBank/DDBJ whole genome shotgun (WGS) entry which is preliminary data.</text>
</comment>
<protein>
    <submittedName>
        <fullName evidence="4">Zinc transport system substrate-binding protein</fullName>
    </submittedName>
</protein>
<dbReference type="InterPro" id="IPR050492">
    <property type="entry name" value="Bact_metal-bind_prot9"/>
</dbReference>
<evidence type="ECO:0000313" key="5">
    <source>
        <dbReference type="Proteomes" id="UP001180845"/>
    </source>
</evidence>
<dbReference type="Pfam" id="PF01297">
    <property type="entry name" value="ZnuA"/>
    <property type="match status" value="1"/>
</dbReference>
<accession>A0AAE3ZGN1</accession>
<dbReference type="PANTHER" id="PTHR42953">
    <property type="entry name" value="HIGH-AFFINITY ZINC UPTAKE SYSTEM PROTEIN ZNUA-RELATED"/>
    <property type="match status" value="1"/>
</dbReference>
<dbReference type="RefSeq" id="WP_310275373.1">
    <property type="nucleotide sequence ID" value="NZ_JAVDXW010000001.1"/>
</dbReference>
<proteinExistence type="inferred from homology"/>
<dbReference type="AlphaFoldDB" id="A0AAE3ZGN1"/>
<evidence type="ECO:0000256" key="3">
    <source>
        <dbReference type="ARBA" id="ARBA00022729"/>
    </source>
</evidence>
<keyword evidence="3" id="KW-0732">Signal</keyword>
<sequence length="306" mass="33744">MHEEWMQSMSARDRLNAGLVVLVSAVLTAACGSGGNVREARSEDGSRPVQAFVSILPQRYIVEQIGGTLVDTQVLLPPGASPATYAPKPSQWTKLADADAYFAVDVPFERAMSDRIRTAGGDDMRWVRTWKDVDRGKLDNGEPDPHIWLSPRRVAVQAATVADALSRIDPAHADTYRKNLARFQARVDDLDRHIERKLKPYSGSTFMSFHPAWKYFAEDYGLNMITIEAGGKEPSAGELRHLIGRARKLGIEVIFVQPQFSQADARTIAAQVGAGVEPINPLPADWERQLQHVATALATSFEGAQR</sequence>
<dbReference type="EMBL" id="JAVDXW010000001">
    <property type="protein sequence ID" value="MDR7303214.1"/>
    <property type="molecule type" value="Genomic_DNA"/>
</dbReference>
<dbReference type="GO" id="GO:0046872">
    <property type="term" value="F:metal ion binding"/>
    <property type="evidence" value="ECO:0007669"/>
    <property type="project" value="InterPro"/>
</dbReference>
<dbReference type="PANTHER" id="PTHR42953:SF3">
    <property type="entry name" value="HIGH-AFFINITY ZINC UPTAKE SYSTEM PROTEIN ZNUA"/>
    <property type="match status" value="1"/>
</dbReference>
<name>A0AAE3ZGN1_9ACTN</name>
<dbReference type="SUPFAM" id="SSF53807">
    <property type="entry name" value="Helical backbone' metal receptor"/>
    <property type="match status" value="1"/>
</dbReference>
<evidence type="ECO:0000256" key="2">
    <source>
        <dbReference type="ARBA" id="ARBA00022448"/>
    </source>
</evidence>
<comment type="similarity">
    <text evidence="1">Belongs to the bacterial solute-binding protein 9 family.</text>
</comment>
<evidence type="ECO:0000256" key="1">
    <source>
        <dbReference type="ARBA" id="ARBA00011028"/>
    </source>
</evidence>
<dbReference type="Proteomes" id="UP001180845">
    <property type="component" value="Unassembled WGS sequence"/>
</dbReference>
<gene>
    <name evidence="4" type="ORF">JOF55_003395</name>
</gene>
<keyword evidence="2" id="KW-0813">Transport</keyword>
<evidence type="ECO:0000313" key="4">
    <source>
        <dbReference type="EMBL" id="MDR7303214.1"/>
    </source>
</evidence>